<dbReference type="EMBL" id="BMLG01000006">
    <property type="protein sequence ID" value="GGM30302.1"/>
    <property type="molecule type" value="Genomic_DNA"/>
</dbReference>
<protein>
    <recommendedName>
        <fullName evidence="2">DUF4350 domain-containing protein</fullName>
    </recommendedName>
</protein>
<keyword evidence="4" id="KW-1185">Reference proteome</keyword>
<gene>
    <name evidence="3" type="ORF">GCM10011351_15550</name>
</gene>
<comment type="caution">
    <text evidence="3">The sequence shown here is derived from an EMBL/GenBank/DDBJ whole genome shotgun (WGS) entry which is preliminary data.</text>
</comment>
<dbReference type="OrthoDB" id="2935725at2"/>
<evidence type="ECO:0000259" key="2">
    <source>
        <dbReference type="Pfam" id="PF14258"/>
    </source>
</evidence>
<keyword evidence="1" id="KW-0472">Membrane</keyword>
<evidence type="ECO:0000313" key="3">
    <source>
        <dbReference type="EMBL" id="GGM30302.1"/>
    </source>
</evidence>
<keyword evidence="1" id="KW-0812">Transmembrane</keyword>
<dbReference type="AlphaFoldDB" id="A0A917TNF1"/>
<sequence>MSQALKQKRTWIWLVSLVFLFTAFSIVLFEEEPAEYPAYVSHSPAPMGTKAFYQFLEKEYTDVERWESMSRSLPTNEENGLLMMIEPPLFSEEATQEAYQRYMEAGNTIVLLKRNPDGMFDLNTTFAEAINEQAIILDGIGNYQASVQSSQRLVTKEKDEVLLVDESDDPIAIKRNFGDGQLIVMTEPDWLTNQMILEHDHLAIALSLIDFSHYSSIKFDAYTYETAGTLSAFSVYPKWLLVATLQLFILSLLWLLLKGKRFGPVVEPREATVRFSDERLKALGLWYLKGKNYQDAVRIQSNYLKQLLQERYGIPYHKSWSTSLDAIDRSLKGMDRKEIESVITGLQEILIQDKVTKQQFLVWSEKIDRLRKEVEQG</sequence>
<feature type="domain" description="DUF4350" evidence="2">
    <location>
        <begin position="41"/>
        <end position="209"/>
    </location>
</feature>
<dbReference type="RefSeq" id="WP_117154137.1">
    <property type="nucleotide sequence ID" value="NZ_BMLG01000006.1"/>
</dbReference>
<organism evidence="3 4">
    <name type="scientific">Paraliobacillus quinghaiensis</name>
    <dbReference type="NCBI Taxonomy" id="470815"/>
    <lineage>
        <taxon>Bacteria</taxon>
        <taxon>Bacillati</taxon>
        <taxon>Bacillota</taxon>
        <taxon>Bacilli</taxon>
        <taxon>Bacillales</taxon>
        <taxon>Bacillaceae</taxon>
        <taxon>Paraliobacillus</taxon>
    </lineage>
</organism>
<evidence type="ECO:0000256" key="1">
    <source>
        <dbReference type="SAM" id="Phobius"/>
    </source>
</evidence>
<dbReference type="InterPro" id="IPR025646">
    <property type="entry name" value="DUF4350"/>
</dbReference>
<feature type="transmembrane region" description="Helical" evidence="1">
    <location>
        <begin position="12"/>
        <end position="29"/>
    </location>
</feature>
<reference evidence="3" key="2">
    <citation type="submission" date="2020-09" db="EMBL/GenBank/DDBJ databases">
        <authorList>
            <person name="Sun Q."/>
            <person name="Zhou Y."/>
        </authorList>
    </citation>
    <scope>NUCLEOTIDE SEQUENCE</scope>
    <source>
        <strain evidence="3">CGMCC 1.6333</strain>
    </source>
</reference>
<dbReference type="Pfam" id="PF14258">
    <property type="entry name" value="DUF4350"/>
    <property type="match status" value="1"/>
</dbReference>
<keyword evidence="1" id="KW-1133">Transmembrane helix</keyword>
<evidence type="ECO:0000313" key="4">
    <source>
        <dbReference type="Proteomes" id="UP000618460"/>
    </source>
</evidence>
<proteinExistence type="predicted"/>
<reference evidence="3" key="1">
    <citation type="journal article" date="2014" name="Int. J. Syst. Evol. Microbiol.">
        <title>Complete genome sequence of Corynebacterium casei LMG S-19264T (=DSM 44701T), isolated from a smear-ripened cheese.</title>
        <authorList>
            <consortium name="US DOE Joint Genome Institute (JGI-PGF)"/>
            <person name="Walter F."/>
            <person name="Albersmeier A."/>
            <person name="Kalinowski J."/>
            <person name="Ruckert C."/>
        </authorList>
    </citation>
    <scope>NUCLEOTIDE SEQUENCE</scope>
    <source>
        <strain evidence="3">CGMCC 1.6333</strain>
    </source>
</reference>
<dbReference type="Proteomes" id="UP000618460">
    <property type="component" value="Unassembled WGS sequence"/>
</dbReference>
<name>A0A917TNF1_9BACI</name>
<accession>A0A917TNF1</accession>